<keyword evidence="2" id="KW-1133">Transmembrane helix</keyword>
<feature type="domain" description="SGNH" evidence="4">
    <location>
        <begin position="483"/>
        <end position="736"/>
    </location>
</feature>
<dbReference type="Pfam" id="PF01757">
    <property type="entry name" value="Acyl_transf_3"/>
    <property type="match status" value="1"/>
</dbReference>
<dbReference type="InterPro" id="IPR002656">
    <property type="entry name" value="Acyl_transf_3_dom"/>
</dbReference>
<feature type="domain" description="Acyltransferase 3" evidence="3">
    <location>
        <begin position="11"/>
        <end position="351"/>
    </location>
</feature>
<feature type="transmembrane region" description="Helical" evidence="2">
    <location>
        <begin position="303"/>
        <end position="325"/>
    </location>
</feature>
<accession>A0A5D4FV21</accession>
<organism evidence="5 6">
    <name type="scientific">Corynebacterium urealyticum</name>
    <dbReference type="NCBI Taxonomy" id="43771"/>
    <lineage>
        <taxon>Bacteria</taxon>
        <taxon>Bacillati</taxon>
        <taxon>Actinomycetota</taxon>
        <taxon>Actinomycetes</taxon>
        <taxon>Mycobacteriales</taxon>
        <taxon>Corynebacteriaceae</taxon>
        <taxon>Corynebacterium</taxon>
    </lineage>
</organism>
<feature type="compositionally biased region" description="Basic and acidic residues" evidence="1">
    <location>
        <begin position="745"/>
        <end position="764"/>
    </location>
</feature>
<feature type="transmembrane region" description="Helical" evidence="2">
    <location>
        <begin position="388"/>
        <end position="408"/>
    </location>
</feature>
<gene>
    <name evidence="5" type="ORF">FYJ87_01785</name>
</gene>
<dbReference type="GO" id="GO:0016020">
    <property type="term" value="C:membrane"/>
    <property type="evidence" value="ECO:0007669"/>
    <property type="project" value="TreeGrafter"/>
</dbReference>
<name>A0A5D4FV21_9CORY</name>
<feature type="transmembrane region" description="Helical" evidence="2">
    <location>
        <begin position="265"/>
        <end position="283"/>
    </location>
</feature>
<dbReference type="Pfam" id="PF19040">
    <property type="entry name" value="SGNH"/>
    <property type="match status" value="1"/>
</dbReference>
<evidence type="ECO:0000313" key="6">
    <source>
        <dbReference type="Proteomes" id="UP000324726"/>
    </source>
</evidence>
<feature type="transmembrane region" description="Helical" evidence="2">
    <location>
        <begin position="12"/>
        <end position="31"/>
    </location>
</feature>
<dbReference type="GO" id="GO:0009103">
    <property type="term" value="P:lipopolysaccharide biosynthetic process"/>
    <property type="evidence" value="ECO:0007669"/>
    <property type="project" value="TreeGrafter"/>
</dbReference>
<sequence>MASTGGKRFRNDIEGLRGFAIALVVIFHVFVGKVSSGVDVFLLLGGVFFFGSQLANARNPKGLTFVQSLVRIIRRLFPLLAVVVGATLAAGLLLMPRIQHLQLSKDAVGALAYITNWQLAFSGRDYNTASSTVSPFQHLWSMSAQLQIYVSSLIAVTLIALIFRRFSRKALAVILTAVTVLSFAFATYQHGQDQAVNYYHSFSRFWEIGLGGLLGMLIMPRSDHGEKPPAPIVPPLNTWVRQIFGWLGLIMIASTGLIMDGAQTFPGPGTLFPLVGAVLVILAGQNGKPVGVTRILESRFMQFLGRISYALYLWHWPLLIILVSYTGYDAQAQPLFGVAIIAASVVMAWLSNRFIERPLRQTGRPRRAHVLWTPSYWWEAIRVWPKTAYAMVIILIAGGVVAAAPVVAKNQVEEGEELWRLASNVENYPGPLAFSNDAFVPPRQPLAPPFEEMGPLLPPTQPDGCQIGFEEDHLILKRNFNRSEEDCAYGDLNSERTVYVIGGSHSEHFIPALDEVGRRQGVKFMPILKMGCPVNANITKWDGSDFPSCRSWSKKVVDHILANPPTEGVWMTGTRPSDIAGNGPEQVPPEYVDLVKLFTDNGIHSYLMRDNAWHTQPAETGAPVPFNLRECVGEMVDGTRTATERGRNFPGVRDRWRPTPEEIEEINAECGTPQDASLLPEDPQFKAYAGLDVTLLDVTDGFCKDGWCPAIIGNLVAYRDQHHFTNIFASRFADAIEYQMYKKPRGAEGSEDKARKAPDARAEESGEVAPGAPGAEQPEAPGAGQPGAGQPGAGQPDAGQPGAGLDAPSPDEIGQHPPVQAPAVPQPAAPAGDFY</sequence>
<feature type="compositionally biased region" description="Low complexity" evidence="1">
    <location>
        <begin position="767"/>
        <end position="783"/>
    </location>
</feature>
<reference evidence="5 6" key="1">
    <citation type="submission" date="2019-08" db="EMBL/GenBank/DDBJ databases">
        <title>Draft genome of C. urealyticum strain VH4248.</title>
        <authorList>
            <person name="Navas J."/>
        </authorList>
    </citation>
    <scope>NUCLEOTIDE SEQUENCE [LARGE SCALE GENOMIC DNA]</scope>
    <source>
        <strain evidence="5 6">VH4248</strain>
    </source>
</reference>
<feature type="compositionally biased region" description="Low complexity" evidence="1">
    <location>
        <begin position="793"/>
        <end position="804"/>
    </location>
</feature>
<dbReference type="GO" id="GO:0016747">
    <property type="term" value="F:acyltransferase activity, transferring groups other than amino-acyl groups"/>
    <property type="evidence" value="ECO:0007669"/>
    <property type="project" value="InterPro"/>
</dbReference>
<evidence type="ECO:0000259" key="3">
    <source>
        <dbReference type="Pfam" id="PF01757"/>
    </source>
</evidence>
<dbReference type="Proteomes" id="UP000324726">
    <property type="component" value="Unassembled WGS sequence"/>
</dbReference>
<keyword evidence="2" id="KW-0472">Membrane</keyword>
<feature type="transmembrane region" description="Helical" evidence="2">
    <location>
        <begin position="76"/>
        <end position="95"/>
    </location>
</feature>
<evidence type="ECO:0000256" key="1">
    <source>
        <dbReference type="SAM" id="MobiDB-lite"/>
    </source>
</evidence>
<dbReference type="EMBL" id="VSZI01000001">
    <property type="protein sequence ID" value="TYR19754.1"/>
    <property type="molecule type" value="Genomic_DNA"/>
</dbReference>
<keyword evidence="5" id="KW-0012">Acyltransferase</keyword>
<dbReference type="InterPro" id="IPR050879">
    <property type="entry name" value="Acyltransferase_3"/>
</dbReference>
<feature type="transmembrane region" description="Helical" evidence="2">
    <location>
        <begin position="331"/>
        <end position="350"/>
    </location>
</feature>
<dbReference type="PANTHER" id="PTHR23028:SF53">
    <property type="entry name" value="ACYL_TRANSF_3 DOMAIN-CONTAINING PROTEIN"/>
    <property type="match status" value="1"/>
</dbReference>
<keyword evidence="5" id="KW-0808">Transferase</keyword>
<proteinExistence type="predicted"/>
<protein>
    <submittedName>
        <fullName evidence="5">Acyltransferase family protein</fullName>
    </submittedName>
</protein>
<feature type="transmembrane region" description="Helical" evidence="2">
    <location>
        <begin position="146"/>
        <end position="163"/>
    </location>
</feature>
<dbReference type="AlphaFoldDB" id="A0A5D4FV21"/>
<dbReference type="InterPro" id="IPR043968">
    <property type="entry name" value="SGNH"/>
</dbReference>
<dbReference type="RefSeq" id="WP_148811478.1">
    <property type="nucleotide sequence ID" value="NZ_VSZI01000001.1"/>
</dbReference>
<comment type="caution">
    <text evidence="5">The sequence shown here is derived from an EMBL/GenBank/DDBJ whole genome shotgun (WGS) entry which is preliminary data.</text>
</comment>
<evidence type="ECO:0000259" key="4">
    <source>
        <dbReference type="Pfam" id="PF19040"/>
    </source>
</evidence>
<keyword evidence="2" id="KW-0812">Transmembrane</keyword>
<feature type="region of interest" description="Disordered" evidence="1">
    <location>
        <begin position="744"/>
        <end position="835"/>
    </location>
</feature>
<feature type="transmembrane region" description="Helical" evidence="2">
    <location>
        <begin position="37"/>
        <end position="55"/>
    </location>
</feature>
<evidence type="ECO:0000313" key="5">
    <source>
        <dbReference type="EMBL" id="TYR19754.1"/>
    </source>
</evidence>
<feature type="transmembrane region" description="Helical" evidence="2">
    <location>
        <begin position="170"/>
        <end position="189"/>
    </location>
</feature>
<dbReference type="PANTHER" id="PTHR23028">
    <property type="entry name" value="ACETYLTRANSFERASE"/>
    <property type="match status" value="1"/>
</dbReference>
<evidence type="ECO:0000256" key="2">
    <source>
        <dbReference type="SAM" id="Phobius"/>
    </source>
</evidence>